<keyword evidence="2" id="KW-1185">Reference proteome</keyword>
<organism evidence="1 2">
    <name type="scientific">Olea europaea subsp. europaea</name>
    <dbReference type="NCBI Taxonomy" id="158383"/>
    <lineage>
        <taxon>Eukaryota</taxon>
        <taxon>Viridiplantae</taxon>
        <taxon>Streptophyta</taxon>
        <taxon>Embryophyta</taxon>
        <taxon>Tracheophyta</taxon>
        <taxon>Spermatophyta</taxon>
        <taxon>Magnoliopsida</taxon>
        <taxon>eudicotyledons</taxon>
        <taxon>Gunneridae</taxon>
        <taxon>Pentapetalae</taxon>
        <taxon>asterids</taxon>
        <taxon>lamiids</taxon>
        <taxon>Lamiales</taxon>
        <taxon>Oleaceae</taxon>
        <taxon>Oleeae</taxon>
        <taxon>Olea</taxon>
    </lineage>
</organism>
<evidence type="ECO:0000313" key="1">
    <source>
        <dbReference type="EMBL" id="CAA2977231.1"/>
    </source>
</evidence>
<evidence type="ECO:0000313" key="2">
    <source>
        <dbReference type="Proteomes" id="UP000594638"/>
    </source>
</evidence>
<dbReference type="Proteomes" id="UP000594638">
    <property type="component" value="Unassembled WGS sequence"/>
</dbReference>
<accession>A0A8S0RD41</accession>
<name>A0A8S0RD41_OLEEU</name>
<gene>
    <name evidence="1" type="ORF">OLEA9_A096120</name>
</gene>
<dbReference type="AlphaFoldDB" id="A0A8S0RD41"/>
<protein>
    <submittedName>
        <fullName evidence="1">Uncharacterized protein</fullName>
    </submittedName>
</protein>
<reference evidence="1 2" key="1">
    <citation type="submission" date="2019-12" db="EMBL/GenBank/DDBJ databases">
        <authorList>
            <person name="Alioto T."/>
            <person name="Alioto T."/>
            <person name="Gomez Garrido J."/>
        </authorList>
    </citation>
    <scope>NUCLEOTIDE SEQUENCE [LARGE SCALE GENOMIC DNA]</scope>
</reference>
<dbReference type="Gramene" id="OE9A096120T1">
    <property type="protein sequence ID" value="OE9A096120C1"/>
    <property type="gene ID" value="OE9A096120"/>
</dbReference>
<comment type="caution">
    <text evidence="1">The sequence shown here is derived from an EMBL/GenBank/DDBJ whole genome shotgun (WGS) entry which is preliminary data.</text>
</comment>
<sequence>MCEMLGECQQGVLCSVQRSPVCRIRLAASVARQQVERNLREPGLPLFEHDVPCCSRINTESVVPNLPVSVRRNRLVDTPQ</sequence>
<proteinExistence type="predicted"/>
<feature type="non-terminal residue" evidence="1">
    <location>
        <position position="80"/>
    </location>
</feature>
<dbReference type="EMBL" id="CACTIH010003027">
    <property type="protein sequence ID" value="CAA2977231.1"/>
    <property type="molecule type" value="Genomic_DNA"/>
</dbReference>